<evidence type="ECO:0000313" key="10">
    <source>
        <dbReference type="Proteomes" id="UP000886851"/>
    </source>
</evidence>
<proteinExistence type="inferred from homology"/>
<dbReference type="HAMAP" id="MF_01521">
    <property type="entry name" value="MntP_pump"/>
    <property type="match status" value="1"/>
</dbReference>
<feature type="transmembrane region" description="Helical" evidence="8">
    <location>
        <begin position="6"/>
        <end position="28"/>
    </location>
</feature>
<evidence type="ECO:0000313" key="9">
    <source>
        <dbReference type="EMBL" id="HIY87168.1"/>
    </source>
</evidence>
<evidence type="ECO:0000256" key="4">
    <source>
        <dbReference type="ARBA" id="ARBA00022989"/>
    </source>
</evidence>
<comment type="caution">
    <text evidence="9">The sequence shown here is derived from an EMBL/GenBank/DDBJ whole genome shotgun (WGS) entry which is preliminary data.</text>
</comment>
<evidence type="ECO:0000256" key="5">
    <source>
        <dbReference type="ARBA" id="ARBA00023065"/>
    </source>
</evidence>
<dbReference type="Proteomes" id="UP000886851">
    <property type="component" value="Unassembled WGS sequence"/>
</dbReference>
<gene>
    <name evidence="8" type="primary">mntP</name>
    <name evidence="9" type="ORF">H9824_00470</name>
</gene>
<keyword evidence="1 8" id="KW-0813">Transport</keyword>
<dbReference type="PANTHER" id="PTHR35529:SF1">
    <property type="entry name" value="MANGANESE EFFLUX PUMP MNTP-RELATED"/>
    <property type="match status" value="1"/>
</dbReference>
<reference evidence="9" key="1">
    <citation type="journal article" date="2021" name="PeerJ">
        <title>Extensive microbial diversity within the chicken gut microbiome revealed by metagenomics and culture.</title>
        <authorList>
            <person name="Gilroy R."/>
            <person name="Ravi A."/>
            <person name="Getino M."/>
            <person name="Pursley I."/>
            <person name="Horton D.L."/>
            <person name="Alikhan N.F."/>
            <person name="Baker D."/>
            <person name="Gharbi K."/>
            <person name="Hall N."/>
            <person name="Watson M."/>
            <person name="Adriaenssens E.M."/>
            <person name="Foster-Nyarko E."/>
            <person name="Jarju S."/>
            <person name="Secka A."/>
            <person name="Antonio M."/>
            <person name="Oren A."/>
            <person name="Chaudhuri R.R."/>
            <person name="La Ragione R."/>
            <person name="Hildebrand F."/>
            <person name="Pallen M.J."/>
        </authorList>
    </citation>
    <scope>NUCLEOTIDE SEQUENCE</scope>
    <source>
        <strain evidence="9">Gambia2-208</strain>
    </source>
</reference>
<keyword evidence="6 8" id="KW-0472">Membrane</keyword>
<feature type="transmembrane region" description="Helical" evidence="8">
    <location>
        <begin position="68"/>
        <end position="85"/>
    </location>
</feature>
<dbReference type="InterPro" id="IPR022929">
    <property type="entry name" value="Put_MntP"/>
</dbReference>
<name>A0A9D1ZG95_9BACE</name>
<evidence type="ECO:0000256" key="7">
    <source>
        <dbReference type="ARBA" id="ARBA00023211"/>
    </source>
</evidence>
<evidence type="ECO:0000256" key="3">
    <source>
        <dbReference type="ARBA" id="ARBA00022692"/>
    </source>
</evidence>
<keyword evidence="7 8" id="KW-0464">Manganese</keyword>
<sequence>MTGLEIWLLAVGLAMDCFAVSIASGILLGRARWRAMLIMAFFFGFFQALMPLIGWAAASLFSHLIEEVDHWVAFGILGFLGVRMIREGLKPADCRESFDPTRLFVVFTFAVATSIDALAVGVSFAFVGVEGVAGILPTVAIIGFVSFVLSLAGLLFGIRCGCGLARKLRAEVLGGVILVGIGCKILVEHLFLS</sequence>
<evidence type="ECO:0000256" key="1">
    <source>
        <dbReference type="ARBA" id="ARBA00022448"/>
    </source>
</evidence>
<evidence type="ECO:0000256" key="6">
    <source>
        <dbReference type="ARBA" id="ARBA00023136"/>
    </source>
</evidence>
<comment type="function">
    <text evidence="8">Probably functions as a manganese efflux pump.</text>
</comment>
<dbReference type="GO" id="GO:0005384">
    <property type="term" value="F:manganese ion transmembrane transporter activity"/>
    <property type="evidence" value="ECO:0007669"/>
    <property type="project" value="UniProtKB-UniRule"/>
</dbReference>
<feature type="transmembrane region" description="Helical" evidence="8">
    <location>
        <begin position="170"/>
        <end position="192"/>
    </location>
</feature>
<reference evidence="9" key="2">
    <citation type="submission" date="2021-04" db="EMBL/GenBank/DDBJ databases">
        <authorList>
            <person name="Gilroy R."/>
        </authorList>
    </citation>
    <scope>NUCLEOTIDE SEQUENCE</scope>
    <source>
        <strain evidence="9">Gambia2-208</strain>
    </source>
</reference>
<keyword evidence="5 8" id="KW-0406">Ion transport</keyword>
<dbReference type="Pfam" id="PF02659">
    <property type="entry name" value="Mntp"/>
    <property type="match status" value="1"/>
</dbReference>
<comment type="similarity">
    <text evidence="8">Belongs to the MntP (TC 9.B.29) family.</text>
</comment>
<comment type="subcellular location">
    <subcellularLocation>
        <location evidence="8">Cell membrane</location>
        <topology evidence="8">Multi-pass membrane protein</topology>
    </subcellularLocation>
</comment>
<keyword evidence="4 8" id="KW-1133">Transmembrane helix</keyword>
<evidence type="ECO:0000256" key="8">
    <source>
        <dbReference type="HAMAP-Rule" id="MF_01521"/>
    </source>
</evidence>
<dbReference type="PANTHER" id="PTHR35529">
    <property type="entry name" value="MANGANESE EFFLUX PUMP MNTP-RELATED"/>
    <property type="match status" value="1"/>
</dbReference>
<dbReference type="AlphaFoldDB" id="A0A9D1ZG95"/>
<keyword evidence="2 8" id="KW-1003">Cell membrane</keyword>
<protein>
    <recommendedName>
        <fullName evidence="8">Putative manganese efflux pump MntP</fullName>
    </recommendedName>
</protein>
<feature type="transmembrane region" description="Helical" evidence="8">
    <location>
        <begin position="35"/>
        <end position="56"/>
    </location>
</feature>
<organism evidence="9 10">
    <name type="scientific">Candidatus Bacteroides pullicola</name>
    <dbReference type="NCBI Taxonomy" id="2838475"/>
    <lineage>
        <taxon>Bacteria</taxon>
        <taxon>Pseudomonadati</taxon>
        <taxon>Bacteroidota</taxon>
        <taxon>Bacteroidia</taxon>
        <taxon>Bacteroidales</taxon>
        <taxon>Bacteroidaceae</taxon>
        <taxon>Bacteroides</taxon>
    </lineage>
</organism>
<dbReference type="InterPro" id="IPR003810">
    <property type="entry name" value="Mntp/YtaF"/>
</dbReference>
<accession>A0A9D1ZG95</accession>
<feature type="transmembrane region" description="Helical" evidence="8">
    <location>
        <begin position="105"/>
        <end position="129"/>
    </location>
</feature>
<dbReference type="EMBL" id="DXCV01000005">
    <property type="protein sequence ID" value="HIY87168.1"/>
    <property type="molecule type" value="Genomic_DNA"/>
</dbReference>
<evidence type="ECO:0000256" key="2">
    <source>
        <dbReference type="ARBA" id="ARBA00022475"/>
    </source>
</evidence>
<keyword evidence="3 8" id="KW-0812">Transmembrane</keyword>
<dbReference type="GO" id="GO:0005886">
    <property type="term" value="C:plasma membrane"/>
    <property type="evidence" value="ECO:0007669"/>
    <property type="project" value="UniProtKB-SubCell"/>
</dbReference>
<feature type="transmembrane region" description="Helical" evidence="8">
    <location>
        <begin position="135"/>
        <end position="158"/>
    </location>
</feature>